<dbReference type="PANTHER" id="PTHR33446:SF2">
    <property type="entry name" value="PROTEIN TONB"/>
    <property type="match status" value="1"/>
</dbReference>
<keyword evidence="2" id="KW-0472">Membrane</keyword>
<dbReference type="RefSeq" id="WP_259093395.1">
    <property type="nucleotide sequence ID" value="NZ_BAAAZC010000028.1"/>
</dbReference>
<feature type="region of interest" description="Disordered" evidence="1">
    <location>
        <begin position="310"/>
        <end position="331"/>
    </location>
</feature>
<dbReference type="PANTHER" id="PTHR33446">
    <property type="entry name" value="PROTEIN TONB-RELATED"/>
    <property type="match status" value="1"/>
</dbReference>
<dbReference type="PROSITE" id="PS52015">
    <property type="entry name" value="TONB_CTD"/>
    <property type="match status" value="1"/>
</dbReference>
<feature type="transmembrane region" description="Helical" evidence="2">
    <location>
        <begin position="36"/>
        <end position="55"/>
    </location>
</feature>
<name>A0ABP7QLR2_9SPHI</name>
<evidence type="ECO:0000313" key="5">
    <source>
        <dbReference type="Proteomes" id="UP001500742"/>
    </source>
</evidence>
<evidence type="ECO:0000256" key="2">
    <source>
        <dbReference type="SAM" id="Phobius"/>
    </source>
</evidence>
<dbReference type="InterPro" id="IPR037682">
    <property type="entry name" value="TonB_C"/>
</dbReference>
<feature type="compositionally biased region" description="Polar residues" evidence="1">
    <location>
        <begin position="313"/>
        <end position="323"/>
    </location>
</feature>
<keyword evidence="2" id="KW-1133">Transmembrane helix</keyword>
<accession>A0ABP7QLR2</accession>
<organism evidence="4 5">
    <name type="scientific">Mucilaginibacter dorajii</name>
    <dbReference type="NCBI Taxonomy" id="692994"/>
    <lineage>
        <taxon>Bacteria</taxon>
        <taxon>Pseudomonadati</taxon>
        <taxon>Bacteroidota</taxon>
        <taxon>Sphingobacteriia</taxon>
        <taxon>Sphingobacteriales</taxon>
        <taxon>Sphingobacteriaceae</taxon>
        <taxon>Mucilaginibacter</taxon>
    </lineage>
</organism>
<dbReference type="SUPFAM" id="SSF74653">
    <property type="entry name" value="TolA/TonB C-terminal domain"/>
    <property type="match status" value="2"/>
</dbReference>
<keyword evidence="5" id="KW-1185">Reference proteome</keyword>
<dbReference type="Gene3D" id="3.30.1150.10">
    <property type="match status" value="2"/>
</dbReference>
<reference evidence="5" key="1">
    <citation type="journal article" date="2019" name="Int. J. Syst. Evol. Microbiol.">
        <title>The Global Catalogue of Microorganisms (GCM) 10K type strain sequencing project: providing services to taxonomists for standard genome sequencing and annotation.</title>
        <authorList>
            <consortium name="The Broad Institute Genomics Platform"/>
            <consortium name="The Broad Institute Genome Sequencing Center for Infectious Disease"/>
            <person name="Wu L."/>
            <person name="Ma J."/>
        </authorList>
    </citation>
    <scope>NUCLEOTIDE SEQUENCE [LARGE SCALE GENOMIC DNA]</scope>
    <source>
        <strain evidence="5">JCM 16601</strain>
    </source>
</reference>
<protein>
    <recommendedName>
        <fullName evidence="3">TonB C-terminal domain-containing protein</fullName>
    </recommendedName>
</protein>
<proteinExistence type="predicted"/>
<dbReference type="InterPro" id="IPR008756">
    <property type="entry name" value="Peptidase_M56"/>
</dbReference>
<feature type="transmembrane region" description="Helical" evidence="2">
    <location>
        <begin position="6"/>
        <end position="24"/>
    </location>
</feature>
<dbReference type="CDD" id="cd07341">
    <property type="entry name" value="M56_BlaR1_MecR1_like"/>
    <property type="match status" value="1"/>
</dbReference>
<comment type="caution">
    <text evidence="4">The sequence shown here is derived from an EMBL/GenBank/DDBJ whole genome shotgun (WGS) entry which is preliminary data.</text>
</comment>
<feature type="transmembrane region" description="Helical" evidence="2">
    <location>
        <begin position="97"/>
        <end position="118"/>
    </location>
</feature>
<evidence type="ECO:0000259" key="3">
    <source>
        <dbReference type="PROSITE" id="PS52015"/>
    </source>
</evidence>
<keyword evidence="2" id="KW-0812">Transmembrane</keyword>
<dbReference type="InterPro" id="IPR051045">
    <property type="entry name" value="TonB-dependent_transducer"/>
</dbReference>
<evidence type="ECO:0000256" key="1">
    <source>
        <dbReference type="SAM" id="MobiDB-lite"/>
    </source>
</evidence>
<gene>
    <name evidence="4" type="ORF">GCM10022210_40860</name>
</gene>
<dbReference type="Proteomes" id="UP001500742">
    <property type="component" value="Unassembled WGS sequence"/>
</dbReference>
<evidence type="ECO:0000313" key="4">
    <source>
        <dbReference type="EMBL" id="GAA3984717.1"/>
    </source>
</evidence>
<sequence length="626" mass="68998">MNWLHYLLEANIYLAVFYAGYCLFLNKETHYTLNRVYLLLSCIISFILPVIQIGALKPADAAAQQAYVTVAPAASNVTTSPIVNYKPEANHITLQDVVWYVYLTGIAVLSLLLIIKIVRLIKMTTDAKTLAGDSYKLVGLNNSNAAFSFFNYLFIGTKTAGSELIIRHELVHIRQKHSADILFIELLRIINWFNPIIYLLQLSVKTVHEYIADEQTAAQGTDALTYSSFLVDNAYGLNGPSITHSFFNYNLLKKRIIMLNQKRSGNLARLKYLVAVPICGGLLCASTLAFSKNYALVDLAPKHNQPTMAALTDSGQKAKSQNSPQLLPPPPPPIVVKDTYTNLFNYLNKTIVYPANALKTGKAGLVGVSFEVKADQQITNIRIVKNASTEFSNEVLRALKSYTGTVNEATGSHKMIVYFCTDYYQFVKTPDAKELKAPGYDFNMLIFGASKYPAMAPYNADKKATNLPAPVQINDATKLPPPPAPPVSLQADTSIRTTTDAFYKYVAKTVRYPAAERNKHIGGRVILAFNIIDGKITDPKVVRTLTPAMDGEVLRSVKAFDGTLDLKPGYYSMPLSFSLVDSKDNQVAHLPETTAADNQAPMTANHVASKPSISLNEIVVVGYVKD</sequence>
<feature type="transmembrane region" description="Helical" evidence="2">
    <location>
        <begin position="272"/>
        <end position="290"/>
    </location>
</feature>
<dbReference type="Pfam" id="PF03544">
    <property type="entry name" value="TonB_C"/>
    <property type="match status" value="1"/>
</dbReference>
<feature type="domain" description="TonB C-terminal" evidence="3">
    <location>
        <begin position="338"/>
        <end position="428"/>
    </location>
</feature>
<dbReference type="EMBL" id="BAAAZC010000028">
    <property type="protein sequence ID" value="GAA3984717.1"/>
    <property type="molecule type" value="Genomic_DNA"/>
</dbReference>
<dbReference type="Pfam" id="PF05569">
    <property type="entry name" value="Peptidase_M56"/>
    <property type="match status" value="1"/>
</dbReference>